<dbReference type="AlphaFoldDB" id="A0A7W6A4S7"/>
<reference evidence="2 3" key="1">
    <citation type="submission" date="2020-08" db="EMBL/GenBank/DDBJ databases">
        <title>Genomic Encyclopedia of Type Strains, Phase IV (KMG-IV): sequencing the most valuable type-strain genomes for metagenomic binning, comparative biology and taxonomic classification.</title>
        <authorList>
            <person name="Goeker M."/>
        </authorList>
    </citation>
    <scope>NUCLEOTIDE SEQUENCE [LARGE SCALE GENOMIC DNA]</scope>
    <source>
        <strain evidence="2 3">DSM 14878</strain>
    </source>
</reference>
<gene>
    <name evidence="2" type="ORF">GGR11_001646</name>
</gene>
<keyword evidence="1" id="KW-0472">Membrane</keyword>
<proteinExistence type="predicted"/>
<name>A0A7W6A4S7_9CAUL</name>
<accession>A0A7W6A4S7</accession>
<organism evidence="2 3">
    <name type="scientific">Brevundimonas mediterranea</name>
    <dbReference type="NCBI Taxonomy" id="74329"/>
    <lineage>
        <taxon>Bacteria</taxon>
        <taxon>Pseudomonadati</taxon>
        <taxon>Pseudomonadota</taxon>
        <taxon>Alphaproteobacteria</taxon>
        <taxon>Caulobacterales</taxon>
        <taxon>Caulobacteraceae</taxon>
        <taxon>Brevundimonas</taxon>
    </lineage>
</organism>
<sequence length="106" mass="11890">MIAATLKRDWWLLASNAVAMIGCVWANAPGIFEPSTRGFDVGYALLIYLRVQSVQPFLVLACLMNAAWLVFRLRRRPRADLRTMAISLVAVCGGWLGTYVIIWKFG</sequence>
<comment type="caution">
    <text evidence="2">The sequence shown here is derived from an EMBL/GenBank/DDBJ whole genome shotgun (WGS) entry which is preliminary data.</text>
</comment>
<feature type="transmembrane region" description="Helical" evidence="1">
    <location>
        <begin position="52"/>
        <end position="71"/>
    </location>
</feature>
<evidence type="ECO:0000313" key="2">
    <source>
        <dbReference type="EMBL" id="MBB3872132.1"/>
    </source>
</evidence>
<dbReference type="EMBL" id="JACIDA010000001">
    <property type="protein sequence ID" value="MBB3872132.1"/>
    <property type="molecule type" value="Genomic_DNA"/>
</dbReference>
<feature type="transmembrane region" description="Helical" evidence="1">
    <location>
        <begin position="12"/>
        <end position="32"/>
    </location>
</feature>
<keyword evidence="1" id="KW-1133">Transmembrane helix</keyword>
<feature type="transmembrane region" description="Helical" evidence="1">
    <location>
        <begin position="83"/>
        <end position="103"/>
    </location>
</feature>
<evidence type="ECO:0000256" key="1">
    <source>
        <dbReference type="SAM" id="Phobius"/>
    </source>
</evidence>
<evidence type="ECO:0000313" key="3">
    <source>
        <dbReference type="Proteomes" id="UP000532936"/>
    </source>
</evidence>
<protein>
    <submittedName>
        <fullName evidence="2">Uncharacterized protein</fullName>
    </submittedName>
</protein>
<keyword evidence="1" id="KW-0812">Transmembrane</keyword>
<dbReference type="PROSITE" id="PS51257">
    <property type="entry name" value="PROKAR_LIPOPROTEIN"/>
    <property type="match status" value="1"/>
</dbReference>
<dbReference type="RefSeq" id="WP_183196230.1">
    <property type="nucleotide sequence ID" value="NZ_JACIDA010000001.1"/>
</dbReference>
<dbReference type="Proteomes" id="UP000532936">
    <property type="component" value="Unassembled WGS sequence"/>
</dbReference>